<feature type="active site" description="Proton acceptor" evidence="1">
    <location>
        <position position="30"/>
    </location>
</feature>
<evidence type="ECO:0000313" key="4">
    <source>
        <dbReference type="Proteomes" id="UP000254927"/>
    </source>
</evidence>
<dbReference type="EMBL" id="UGQW01000002">
    <property type="protein sequence ID" value="STZ68435.1"/>
    <property type="molecule type" value="Genomic_DNA"/>
</dbReference>
<dbReference type="InterPro" id="IPR033469">
    <property type="entry name" value="CYTH-like_dom_sf"/>
</dbReference>
<dbReference type="Gene3D" id="2.40.320.10">
    <property type="entry name" value="Hypothetical Protein Pfu-838710-001"/>
    <property type="match status" value="1"/>
</dbReference>
<dbReference type="PANTHER" id="PTHR40114:SF1">
    <property type="entry name" value="SLR0698 PROTEIN"/>
    <property type="match status" value="1"/>
</dbReference>
<evidence type="ECO:0000256" key="1">
    <source>
        <dbReference type="PIRSR" id="PIRSR016487-1"/>
    </source>
</evidence>
<reference evidence="3 4" key="1">
    <citation type="submission" date="2018-06" db="EMBL/GenBank/DDBJ databases">
        <authorList>
            <consortium name="Pathogen Informatics"/>
            <person name="Doyle S."/>
        </authorList>
    </citation>
    <scope>NUCLEOTIDE SEQUENCE [LARGE SCALE GENOMIC DNA]</scope>
    <source>
        <strain evidence="3 4">NCTC10660</strain>
    </source>
</reference>
<gene>
    <name evidence="3" type="ORF">NCTC10660_01954</name>
</gene>
<sequence>MTIEIERRFLPANDGWRAEAGEPELLAQGYLSVEKERTIRVRIIGSRAWLTLKGYISDITRSEYEYEIPLEHARGIMDTMCPFTLEKHRYTVRHGGFTFEIDEYFGANAPLVVAEIELPAEDTPFERPSWLGREITADGRYTNAYLSKHSYSDWPPQEREA</sequence>
<dbReference type="GeneID" id="93352943"/>
<dbReference type="CDD" id="cd07891">
    <property type="entry name" value="CYTH-like_CthTTM-like_1"/>
    <property type="match status" value="1"/>
</dbReference>
<proteinExistence type="predicted"/>
<dbReference type="SMART" id="SM01118">
    <property type="entry name" value="CYTH"/>
    <property type="match status" value="1"/>
</dbReference>
<accession>A0A378TZH2</accession>
<dbReference type="Proteomes" id="UP000254927">
    <property type="component" value="Unassembled WGS sequence"/>
</dbReference>
<feature type="domain" description="CYTH" evidence="2">
    <location>
        <begin position="2"/>
        <end position="148"/>
    </location>
</feature>
<evidence type="ECO:0000313" key="3">
    <source>
        <dbReference type="EMBL" id="STZ68435.1"/>
    </source>
</evidence>
<dbReference type="InterPro" id="IPR023577">
    <property type="entry name" value="CYTH_domain"/>
</dbReference>
<dbReference type="PROSITE" id="PS51707">
    <property type="entry name" value="CYTH"/>
    <property type="match status" value="1"/>
</dbReference>
<protein>
    <submittedName>
        <fullName evidence="3">Putative adenylate cyclase</fullName>
    </submittedName>
</protein>
<evidence type="ECO:0000259" key="2">
    <source>
        <dbReference type="PROSITE" id="PS51707"/>
    </source>
</evidence>
<dbReference type="RefSeq" id="WP_074894884.1">
    <property type="nucleotide sequence ID" value="NZ_CP031252.1"/>
</dbReference>
<dbReference type="SUPFAM" id="SSF55154">
    <property type="entry name" value="CYTH-like phosphatases"/>
    <property type="match status" value="1"/>
</dbReference>
<name>A0A378TZH2_NEIEL</name>
<dbReference type="PANTHER" id="PTHR40114">
    <property type="entry name" value="SLR0698 PROTEIN"/>
    <property type="match status" value="1"/>
</dbReference>
<dbReference type="InterPro" id="IPR012042">
    <property type="entry name" value="NeuTTM/CthTTM-like"/>
</dbReference>
<dbReference type="AlphaFoldDB" id="A0A378TZH2"/>
<organism evidence="3 4">
    <name type="scientific">Neisseria elongata</name>
    <dbReference type="NCBI Taxonomy" id="495"/>
    <lineage>
        <taxon>Bacteria</taxon>
        <taxon>Pseudomonadati</taxon>
        <taxon>Pseudomonadota</taxon>
        <taxon>Betaproteobacteria</taxon>
        <taxon>Neisseriales</taxon>
        <taxon>Neisseriaceae</taxon>
        <taxon>Neisseria</taxon>
    </lineage>
</organism>
<dbReference type="PIRSF" id="PIRSF016487">
    <property type="entry name" value="CYTH_UCP016487"/>
    <property type="match status" value="1"/>
</dbReference>
<dbReference type="Pfam" id="PF01928">
    <property type="entry name" value="CYTH"/>
    <property type="match status" value="1"/>
</dbReference>